<dbReference type="EMBL" id="RBXR01000001">
    <property type="protein sequence ID" value="RKT74092.1"/>
    <property type="molecule type" value="Genomic_DNA"/>
</dbReference>
<sequence>MTATATDEARLVARARDGDQTAFADLVRAHHSAAHRVAVLMGAGAEADDVVQDAFVRAHAALSGFKADAAFRPWLLRIVANLVRNLHRSRRRRLDVLVRFVAHDPRADEPEQPDDLVLADERQRALWSALWRLPDTDRQVLGCRYVLDLSEEETAHVLAWPKGTVKSRAARALKRLRALLEDEVDRG</sequence>
<evidence type="ECO:0000256" key="1">
    <source>
        <dbReference type="ARBA" id="ARBA00010641"/>
    </source>
</evidence>
<dbReference type="RefSeq" id="WP_211351432.1">
    <property type="nucleotide sequence ID" value="NZ_JBIUBA010000027.1"/>
</dbReference>
<evidence type="ECO:0000259" key="6">
    <source>
        <dbReference type="Pfam" id="PF04542"/>
    </source>
</evidence>
<keyword evidence="2" id="KW-0805">Transcription regulation</keyword>
<dbReference type="InterPro" id="IPR013325">
    <property type="entry name" value="RNA_pol_sigma_r2"/>
</dbReference>
<keyword evidence="5" id="KW-0804">Transcription</keyword>
<dbReference type="NCBIfam" id="TIGR02937">
    <property type="entry name" value="sigma70-ECF"/>
    <property type="match status" value="1"/>
</dbReference>
<evidence type="ECO:0000259" key="7">
    <source>
        <dbReference type="Pfam" id="PF04545"/>
    </source>
</evidence>
<dbReference type="GO" id="GO:0016987">
    <property type="term" value="F:sigma factor activity"/>
    <property type="evidence" value="ECO:0007669"/>
    <property type="project" value="UniProtKB-KW"/>
</dbReference>
<dbReference type="Pfam" id="PF04542">
    <property type="entry name" value="Sigma70_r2"/>
    <property type="match status" value="1"/>
</dbReference>
<dbReference type="InterPro" id="IPR039425">
    <property type="entry name" value="RNA_pol_sigma-70-like"/>
</dbReference>
<evidence type="ECO:0000256" key="4">
    <source>
        <dbReference type="ARBA" id="ARBA00023125"/>
    </source>
</evidence>
<dbReference type="Gene3D" id="1.10.1740.10">
    <property type="match status" value="1"/>
</dbReference>
<gene>
    <name evidence="8" type="ORF">DFJ66_7434</name>
</gene>
<feature type="domain" description="RNA polymerase sigma-70 region 4" evidence="7">
    <location>
        <begin position="129"/>
        <end position="178"/>
    </location>
</feature>
<dbReference type="InterPro" id="IPR007630">
    <property type="entry name" value="RNA_pol_sigma70_r4"/>
</dbReference>
<dbReference type="GO" id="GO:0006352">
    <property type="term" value="P:DNA-templated transcription initiation"/>
    <property type="evidence" value="ECO:0007669"/>
    <property type="project" value="InterPro"/>
</dbReference>
<accession>A0A495XJC9</accession>
<dbReference type="InterPro" id="IPR014284">
    <property type="entry name" value="RNA_pol_sigma-70_dom"/>
</dbReference>
<keyword evidence="3" id="KW-0731">Sigma factor</keyword>
<proteinExistence type="inferred from homology"/>
<keyword evidence="9" id="KW-1185">Reference proteome</keyword>
<keyword evidence="4" id="KW-0238">DNA-binding</keyword>
<dbReference type="InterPro" id="IPR013324">
    <property type="entry name" value="RNA_pol_sigma_r3/r4-like"/>
</dbReference>
<dbReference type="GO" id="GO:0003677">
    <property type="term" value="F:DNA binding"/>
    <property type="evidence" value="ECO:0007669"/>
    <property type="project" value="UniProtKB-KW"/>
</dbReference>
<dbReference type="CDD" id="cd06171">
    <property type="entry name" value="Sigma70_r4"/>
    <property type="match status" value="1"/>
</dbReference>
<evidence type="ECO:0000313" key="8">
    <source>
        <dbReference type="EMBL" id="RKT74092.1"/>
    </source>
</evidence>
<dbReference type="PANTHER" id="PTHR43133:SF25">
    <property type="entry name" value="RNA POLYMERASE SIGMA FACTOR RFAY-RELATED"/>
    <property type="match status" value="1"/>
</dbReference>
<dbReference type="AlphaFoldDB" id="A0A495XJC9"/>
<dbReference type="InterPro" id="IPR036388">
    <property type="entry name" value="WH-like_DNA-bd_sf"/>
</dbReference>
<dbReference type="Proteomes" id="UP000272729">
    <property type="component" value="Unassembled WGS sequence"/>
</dbReference>
<organism evidence="8 9">
    <name type="scientific">Saccharothrix variisporea</name>
    <dbReference type="NCBI Taxonomy" id="543527"/>
    <lineage>
        <taxon>Bacteria</taxon>
        <taxon>Bacillati</taxon>
        <taxon>Actinomycetota</taxon>
        <taxon>Actinomycetes</taxon>
        <taxon>Pseudonocardiales</taxon>
        <taxon>Pseudonocardiaceae</taxon>
        <taxon>Saccharothrix</taxon>
    </lineage>
</organism>
<dbReference type="SUPFAM" id="SSF88659">
    <property type="entry name" value="Sigma3 and sigma4 domains of RNA polymerase sigma factors"/>
    <property type="match status" value="1"/>
</dbReference>
<evidence type="ECO:0000313" key="9">
    <source>
        <dbReference type="Proteomes" id="UP000272729"/>
    </source>
</evidence>
<comment type="similarity">
    <text evidence="1">Belongs to the sigma-70 factor family. ECF subfamily.</text>
</comment>
<evidence type="ECO:0000256" key="2">
    <source>
        <dbReference type="ARBA" id="ARBA00023015"/>
    </source>
</evidence>
<dbReference type="Pfam" id="PF04545">
    <property type="entry name" value="Sigma70_r4"/>
    <property type="match status" value="1"/>
</dbReference>
<name>A0A495XJC9_9PSEU</name>
<reference evidence="8 9" key="1">
    <citation type="submission" date="2018-10" db="EMBL/GenBank/DDBJ databases">
        <title>Sequencing the genomes of 1000 actinobacteria strains.</title>
        <authorList>
            <person name="Klenk H.-P."/>
        </authorList>
    </citation>
    <scope>NUCLEOTIDE SEQUENCE [LARGE SCALE GENOMIC DNA]</scope>
    <source>
        <strain evidence="8 9">DSM 43911</strain>
    </source>
</reference>
<comment type="caution">
    <text evidence="8">The sequence shown here is derived from an EMBL/GenBank/DDBJ whole genome shotgun (WGS) entry which is preliminary data.</text>
</comment>
<dbReference type="SUPFAM" id="SSF88946">
    <property type="entry name" value="Sigma2 domain of RNA polymerase sigma factors"/>
    <property type="match status" value="1"/>
</dbReference>
<feature type="domain" description="RNA polymerase sigma-70 region 2" evidence="6">
    <location>
        <begin position="26"/>
        <end position="93"/>
    </location>
</feature>
<evidence type="ECO:0000256" key="5">
    <source>
        <dbReference type="ARBA" id="ARBA00023163"/>
    </source>
</evidence>
<dbReference type="PANTHER" id="PTHR43133">
    <property type="entry name" value="RNA POLYMERASE ECF-TYPE SIGMA FACTO"/>
    <property type="match status" value="1"/>
</dbReference>
<dbReference type="Gene3D" id="1.10.10.10">
    <property type="entry name" value="Winged helix-like DNA-binding domain superfamily/Winged helix DNA-binding domain"/>
    <property type="match status" value="1"/>
</dbReference>
<evidence type="ECO:0000256" key="3">
    <source>
        <dbReference type="ARBA" id="ARBA00023082"/>
    </source>
</evidence>
<dbReference type="InterPro" id="IPR007627">
    <property type="entry name" value="RNA_pol_sigma70_r2"/>
</dbReference>
<protein>
    <submittedName>
        <fullName evidence="8">RNA polymerase sigma-70 factor (ECF subfamily)</fullName>
    </submittedName>
</protein>